<evidence type="ECO:0000313" key="4">
    <source>
        <dbReference type="EMBL" id="VDO67983.1"/>
    </source>
</evidence>
<proteinExistence type="predicted"/>
<dbReference type="InterPro" id="IPR013320">
    <property type="entry name" value="ConA-like_dom_sf"/>
</dbReference>
<dbReference type="Proteomes" id="UP000268014">
    <property type="component" value="Unassembled WGS sequence"/>
</dbReference>
<accession>A0A0N4X0Z6</accession>
<dbReference type="InterPro" id="IPR000742">
    <property type="entry name" value="EGF"/>
</dbReference>
<dbReference type="InterPro" id="IPR001881">
    <property type="entry name" value="EGF-like_Ca-bd_dom"/>
</dbReference>
<dbReference type="SMART" id="SM00181">
    <property type="entry name" value="EGF"/>
    <property type="match status" value="2"/>
</dbReference>
<protein>
    <submittedName>
        <fullName evidence="6">EGF-like domain-containing protein</fullName>
    </submittedName>
</protein>
<dbReference type="SUPFAM" id="SSF49899">
    <property type="entry name" value="Concanavalin A-like lectins/glucanases"/>
    <property type="match status" value="1"/>
</dbReference>
<sequence length="582" mass="64489">EIPTYNDTTTKSVIELQVDDFVPTFFGQESLVFPPMTDEQIRNIDILAGVIFETTRRPSLAGEDPATITRPPNIEHRARIDHGVVVYEYNIGYGKESLTSPNAVLPHEWNTIRLINNDTKAVLQLNSGPPIIKPHHPTRFEQGTNGPVYLGGHVEPTDPNHTHQGFKVISSMTVSGKPVDLGSVVRSPHMVSHDSCAHVLCLHSSRCRNANIPKGYECICPLEYTGEHCERRSYHDISMNLISLMVIRGGRHMAVRVSPECHGATVTKLLYCEVPVHTPLDGGLGFGADTSFMTMPRPKDLDHFQVSMSLKPQDVEQDHMLLYVGADYDPDSSTPPGLLISQLTISWSSSGREELRSLPIEPGVEYTVVLSRNDSNELKTFEPGTDLFVGGLPPGLDIPDDVPATSFFGSPSPTEATTTEEPVHVYETDKDSDAPEPIIPKVDEFEEQEVKEEVVEEVVEGKCEKFAYSTTIFTIESLPELVTEVPLWVNTTEEVCIDHGCGPNGECIAVNQTYYRCQCNLYYDGPRCDLCEETAWIGVSQVKKGFDKTIKKGKSERVGRPDELNSVFHSARVGAGANNRQW</sequence>
<dbReference type="EMBL" id="UZAF01020253">
    <property type="protein sequence ID" value="VDO67983.1"/>
    <property type="molecule type" value="Genomic_DNA"/>
</dbReference>
<dbReference type="PROSITE" id="PS50026">
    <property type="entry name" value="EGF_3"/>
    <property type="match status" value="2"/>
</dbReference>
<dbReference type="CDD" id="cd00110">
    <property type="entry name" value="LamG"/>
    <property type="match status" value="1"/>
</dbReference>
<dbReference type="Pfam" id="PF02210">
    <property type="entry name" value="Laminin_G_2"/>
    <property type="match status" value="1"/>
</dbReference>
<dbReference type="InterPro" id="IPR001791">
    <property type="entry name" value="Laminin_G"/>
</dbReference>
<dbReference type="OrthoDB" id="430340at2759"/>
<feature type="disulfide bond" evidence="2">
    <location>
        <begin position="220"/>
        <end position="229"/>
    </location>
</feature>
<dbReference type="Gene3D" id="2.60.120.200">
    <property type="match status" value="1"/>
</dbReference>
<organism evidence="6">
    <name type="scientific">Haemonchus placei</name>
    <name type="common">Barber's pole worm</name>
    <dbReference type="NCBI Taxonomy" id="6290"/>
    <lineage>
        <taxon>Eukaryota</taxon>
        <taxon>Metazoa</taxon>
        <taxon>Ecdysozoa</taxon>
        <taxon>Nematoda</taxon>
        <taxon>Chromadorea</taxon>
        <taxon>Rhabditida</taxon>
        <taxon>Rhabditina</taxon>
        <taxon>Rhabditomorpha</taxon>
        <taxon>Strongyloidea</taxon>
        <taxon>Trichostrongylidae</taxon>
        <taxon>Haemonchus</taxon>
    </lineage>
</organism>
<comment type="caution">
    <text evidence="2">Lacks conserved residue(s) required for the propagation of feature annotation.</text>
</comment>
<keyword evidence="5" id="KW-1185">Reference proteome</keyword>
<feature type="disulfide bond" evidence="2">
    <location>
        <begin position="201"/>
        <end position="218"/>
    </location>
</feature>
<dbReference type="AlphaFoldDB" id="A0A0N4X0Z6"/>
<evidence type="ECO:0000313" key="5">
    <source>
        <dbReference type="Proteomes" id="UP000268014"/>
    </source>
</evidence>
<dbReference type="PANTHER" id="PTHR24044:SF420">
    <property type="entry name" value="DELTA AND NOTCH-LIKE EPIDERMAL GROWTH FACTOR-RELATED RECEPTOR ISOFORM X1"/>
    <property type="match status" value="1"/>
</dbReference>
<evidence type="ECO:0000256" key="2">
    <source>
        <dbReference type="PROSITE-ProRule" id="PRU00076"/>
    </source>
</evidence>
<dbReference type="STRING" id="6290.A0A0N4X0Z6"/>
<dbReference type="InterPro" id="IPR050906">
    <property type="entry name" value="Notch_signaling"/>
</dbReference>
<dbReference type="SMART" id="SM00179">
    <property type="entry name" value="EGF_CA"/>
    <property type="match status" value="1"/>
</dbReference>
<feature type="disulfide bond" evidence="2">
    <location>
        <begin position="519"/>
        <end position="528"/>
    </location>
</feature>
<dbReference type="SUPFAM" id="SSF57196">
    <property type="entry name" value="EGF/Laminin"/>
    <property type="match status" value="1"/>
</dbReference>
<dbReference type="GO" id="GO:0005509">
    <property type="term" value="F:calcium ion binding"/>
    <property type="evidence" value="ECO:0007669"/>
    <property type="project" value="InterPro"/>
</dbReference>
<reference evidence="6" key="1">
    <citation type="submission" date="2017-02" db="UniProtKB">
        <authorList>
            <consortium name="WormBaseParasite"/>
        </authorList>
    </citation>
    <scope>IDENTIFICATION</scope>
</reference>
<dbReference type="PROSITE" id="PS00022">
    <property type="entry name" value="EGF_1"/>
    <property type="match status" value="2"/>
</dbReference>
<evidence type="ECO:0000313" key="6">
    <source>
        <dbReference type="WBParaSite" id="HPLM_0001796301-mRNA-1"/>
    </source>
</evidence>
<gene>
    <name evidence="4" type="ORF">HPLM_LOCUS17955</name>
</gene>
<dbReference type="GO" id="GO:0005112">
    <property type="term" value="F:Notch binding"/>
    <property type="evidence" value="ECO:0007669"/>
    <property type="project" value="TreeGrafter"/>
</dbReference>
<feature type="domain" description="EGF-like" evidence="3">
    <location>
        <begin position="492"/>
        <end position="529"/>
    </location>
</feature>
<evidence type="ECO:0000256" key="1">
    <source>
        <dbReference type="ARBA" id="ARBA00023157"/>
    </source>
</evidence>
<reference evidence="4 5" key="2">
    <citation type="submission" date="2018-11" db="EMBL/GenBank/DDBJ databases">
        <authorList>
            <consortium name="Pathogen Informatics"/>
        </authorList>
    </citation>
    <scope>NUCLEOTIDE SEQUENCE [LARGE SCALE GENOMIC DNA]</scope>
    <source>
        <strain evidence="4 5">MHpl1</strain>
    </source>
</reference>
<dbReference type="PANTHER" id="PTHR24044">
    <property type="entry name" value="NOTCH LIGAND FAMILY MEMBER"/>
    <property type="match status" value="1"/>
</dbReference>
<keyword evidence="2" id="KW-0245">EGF-like domain</keyword>
<feature type="domain" description="EGF-like" evidence="3">
    <location>
        <begin position="192"/>
        <end position="230"/>
    </location>
</feature>
<evidence type="ECO:0000259" key="3">
    <source>
        <dbReference type="PROSITE" id="PS50026"/>
    </source>
</evidence>
<name>A0A0N4X0Z6_HAEPC</name>
<dbReference type="WBParaSite" id="HPLM_0001796301-mRNA-1">
    <property type="protein sequence ID" value="HPLM_0001796301-mRNA-1"/>
    <property type="gene ID" value="HPLM_0001796301"/>
</dbReference>
<dbReference type="CDD" id="cd00054">
    <property type="entry name" value="EGF_CA"/>
    <property type="match status" value="1"/>
</dbReference>
<keyword evidence="1 2" id="KW-1015">Disulfide bond</keyword>
<dbReference type="Gene3D" id="2.10.25.10">
    <property type="entry name" value="Laminin"/>
    <property type="match status" value="1"/>
</dbReference>